<protein>
    <submittedName>
        <fullName evidence="2">Uncharacterized protein</fullName>
    </submittedName>
</protein>
<keyword evidence="3" id="KW-1185">Reference proteome</keyword>
<dbReference type="Proteomes" id="UP000494206">
    <property type="component" value="Unassembled WGS sequence"/>
</dbReference>
<accession>A0A8S1FEX1</accession>
<proteinExistence type="predicted"/>
<name>A0A8S1FEX1_9PELO</name>
<dbReference type="EMBL" id="CADEPM010000007">
    <property type="protein sequence ID" value="CAB3408770.1"/>
    <property type="molecule type" value="Genomic_DNA"/>
</dbReference>
<reference evidence="2 3" key="1">
    <citation type="submission" date="2020-04" db="EMBL/GenBank/DDBJ databases">
        <authorList>
            <person name="Laetsch R D."/>
            <person name="Stevens L."/>
            <person name="Kumar S."/>
            <person name="Blaxter L. M."/>
        </authorList>
    </citation>
    <scope>NUCLEOTIDE SEQUENCE [LARGE SCALE GENOMIC DNA]</scope>
</reference>
<comment type="caution">
    <text evidence="2">The sequence shown here is derived from an EMBL/GenBank/DDBJ whole genome shotgun (WGS) entry which is preliminary data.</text>
</comment>
<gene>
    <name evidence="1" type="ORF">CBOVIS_LOCUS10508</name>
    <name evidence="2" type="ORF">CBOVIS_LOCUS13123</name>
</gene>
<sequence>MLLKLQPRIFWALTRASWQSAILILIYCRRTTTTVAKYVRNVEPKTIIWIDCDEKLTRRIYDHEMHEKEAAFKKGPLNAWCQEVPCASGEPDTQHLGSGLRSSDDLDACDDVLPTMRLLCKAAGAQ</sequence>
<dbReference type="EMBL" id="CADEPM010000025">
    <property type="protein sequence ID" value="CAB3411749.1"/>
    <property type="molecule type" value="Genomic_DNA"/>
</dbReference>
<evidence type="ECO:0000313" key="2">
    <source>
        <dbReference type="EMBL" id="CAB3411749.1"/>
    </source>
</evidence>
<organism evidence="2 3">
    <name type="scientific">Caenorhabditis bovis</name>
    <dbReference type="NCBI Taxonomy" id="2654633"/>
    <lineage>
        <taxon>Eukaryota</taxon>
        <taxon>Metazoa</taxon>
        <taxon>Ecdysozoa</taxon>
        <taxon>Nematoda</taxon>
        <taxon>Chromadorea</taxon>
        <taxon>Rhabditida</taxon>
        <taxon>Rhabditina</taxon>
        <taxon>Rhabditomorpha</taxon>
        <taxon>Rhabditoidea</taxon>
        <taxon>Rhabditidae</taxon>
        <taxon>Peloderinae</taxon>
        <taxon>Caenorhabditis</taxon>
    </lineage>
</organism>
<evidence type="ECO:0000313" key="1">
    <source>
        <dbReference type="EMBL" id="CAB3408770.1"/>
    </source>
</evidence>
<evidence type="ECO:0000313" key="3">
    <source>
        <dbReference type="Proteomes" id="UP000494206"/>
    </source>
</evidence>
<dbReference type="AlphaFoldDB" id="A0A8S1FEX1"/>